<feature type="compositionally biased region" description="Polar residues" evidence="1">
    <location>
        <begin position="1"/>
        <end position="16"/>
    </location>
</feature>
<comment type="caution">
    <text evidence="2">The sequence shown here is derived from an EMBL/GenBank/DDBJ whole genome shotgun (WGS) entry which is preliminary data.</text>
</comment>
<evidence type="ECO:0000313" key="3">
    <source>
        <dbReference type="Proteomes" id="UP000823388"/>
    </source>
</evidence>
<protein>
    <submittedName>
        <fullName evidence="2">Uncharacterized protein</fullName>
    </submittedName>
</protein>
<organism evidence="2 3">
    <name type="scientific">Panicum virgatum</name>
    <name type="common">Blackwell switchgrass</name>
    <dbReference type="NCBI Taxonomy" id="38727"/>
    <lineage>
        <taxon>Eukaryota</taxon>
        <taxon>Viridiplantae</taxon>
        <taxon>Streptophyta</taxon>
        <taxon>Embryophyta</taxon>
        <taxon>Tracheophyta</taxon>
        <taxon>Spermatophyta</taxon>
        <taxon>Magnoliopsida</taxon>
        <taxon>Liliopsida</taxon>
        <taxon>Poales</taxon>
        <taxon>Poaceae</taxon>
        <taxon>PACMAD clade</taxon>
        <taxon>Panicoideae</taxon>
        <taxon>Panicodae</taxon>
        <taxon>Paniceae</taxon>
        <taxon>Panicinae</taxon>
        <taxon>Panicum</taxon>
        <taxon>Panicum sect. Hiantes</taxon>
    </lineage>
</organism>
<sequence length="151" mass="16164">MATHLANSSSRQSATPTAPPCPPEHDSPPSQAPGRPEQGVPRRRMLKWVRGLLVVVLLQFGRIRQLGQRERTVSLQEEDAPPNQDAAERRCNARGVVAQANRGSGCCQARRARAGSSGAAGRGVHGSRRGARGCQVGAEQRGCCGRLALRR</sequence>
<dbReference type="AlphaFoldDB" id="A0A8T0VZU2"/>
<evidence type="ECO:0000313" key="2">
    <source>
        <dbReference type="EMBL" id="KAG2640668.1"/>
    </source>
</evidence>
<gene>
    <name evidence="2" type="ORF">PVAP13_2KG105400</name>
</gene>
<dbReference type="Proteomes" id="UP000823388">
    <property type="component" value="Chromosome 2K"/>
</dbReference>
<dbReference type="EMBL" id="CM029039">
    <property type="protein sequence ID" value="KAG2640668.1"/>
    <property type="molecule type" value="Genomic_DNA"/>
</dbReference>
<reference evidence="2" key="1">
    <citation type="submission" date="2020-05" db="EMBL/GenBank/DDBJ databases">
        <title>WGS assembly of Panicum virgatum.</title>
        <authorList>
            <person name="Lovell J.T."/>
            <person name="Jenkins J."/>
            <person name="Shu S."/>
            <person name="Juenger T.E."/>
            <person name="Schmutz J."/>
        </authorList>
    </citation>
    <scope>NUCLEOTIDE SEQUENCE</scope>
    <source>
        <strain evidence="2">AP13</strain>
    </source>
</reference>
<keyword evidence="3" id="KW-1185">Reference proteome</keyword>
<proteinExistence type="predicted"/>
<evidence type="ECO:0000256" key="1">
    <source>
        <dbReference type="SAM" id="MobiDB-lite"/>
    </source>
</evidence>
<feature type="region of interest" description="Disordered" evidence="1">
    <location>
        <begin position="1"/>
        <end position="39"/>
    </location>
</feature>
<name>A0A8T0VZU2_PANVG</name>
<accession>A0A8T0VZU2</accession>